<evidence type="ECO:0000259" key="1">
    <source>
        <dbReference type="PROSITE" id="PS50835"/>
    </source>
</evidence>
<protein>
    <submittedName>
        <fullName evidence="2">Immunoglobulin subtype,Immunoglobulin-like domain,Immunoglobulin-like fold,Immunoglobulin subtype</fullName>
    </submittedName>
</protein>
<dbReference type="InterPro" id="IPR007110">
    <property type="entry name" value="Ig-like_dom"/>
</dbReference>
<dbReference type="PROSITE" id="PS50835">
    <property type="entry name" value="IG_LIKE"/>
    <property type="match status" value="2"/>
</dbReference>
<evidence type="ECO:0000313" key="3">
    <source>
        <dbReference type="Proteomes" id="UP000325440"/>
    </source>
</evidence>
<dbReference type="SUPFAM" id="SSF48726">
    <property type="entry name" value="Immunoglobulin"/>
    <property type="match status" value="2"/>
</dbReference>
<proteinExistence type="predicted"/>
<dbReference type="Pfam" id="PF07679">
    <property type="entry name" value="I-set"/>
    <property type="match status" value="1"/>
</dbReference>
<dbReference type="CDD" id="cd00096">
    <property type="entry name" value="Ig"/>
    <property type="match status" value="1"/>
</dbReference>
<dbReference type="AlphaFoldDB" id="A0A5E4MHL8"/>
<accession>A0A5E4MHL8</accession>
<feature type="domain" description="Ig-like" evidence="1">
    <location>
        <begin position="148"/>
        <end position="251"/>
    </location>
</feature>
<evidence type="ECO:0000313" key="2">
    <source>
        <dbReference type="EMBL" id="VVC29363.1"/>
    </source>
</evidence>
<organism evidence="2 3">
    <name type="scientific">Cinara cedri</name>
    <dbReference type="NCBI Taxonomy" id="506608"/>
    <lineage>
        <taxon>Eukaryota</taxon>
        <taxon>Metazoa</taxon>
        <taxon>Ecdysozoa</taxon>
        <taxon>Arthropoda</taxon>
        <taxon>Hexapoda</taxon>
        <taxon>Insecta</taxon>
        <taxon>Pterygota</taxon>
        <taxon>Neoptera</taxon>
        <taxon>Paraneoptera</taxon>
        <taxon>Hemiptera</taxon>
        <taxon>Sternorrhyncha</taxon>
        <taxon>Aphidomorpha</taxon>
        <taxon>Aphidoidea</taxon>
        <taxon>Aphididae</taxon>
        <taxon>Lachninae</taxon>
        <taxon>Cinara</taxon>
    </lineage>
</organism>
<reference evidence="2 3" key="1">
    <citation type="submission" date="2019-08" db="EMBL/GenBank/DDBJ databases">
        <authorList>
            <person name="Alioto T."/>
            <person name="Alioto T."/>
            <person name="Gomez Garrido J."/>
        </authorList>
    </citation>
    <scope>NUCLEOTIDE SEQUENCE [LARGE SCALE GENOMIC DNA]</scope>
</reference>
<dbReference type="InterPro" id="IPR013098">
    <property type="entry name" value="Ig_I-set"/>
</dbReference>
<sequence length="290" mass="31881">MNTFLILLQEGTENISTTQTSAIDANFVEENHHQHEVGSKWSPAFEDGPGPDNVTARFGSTVQLDCKIQLLYDKTVTWVHRKADDIQLLTVGRQVHSSDQRISLSFRYPNNWRLQIVYINDRDDGVYECQVATHPPTTKKTYLKVDVPTVRMSVASSSTSDLTRGGNDFYYKTGSTLEIVCKVVHEGTNNGSKVSWYRGRQTISAGITEKTTSDSSCTTIVSTLKIKHVQKKHSGNYTCLVGSPSASAAVTIHILNGEQPAAVHDGNSGPLVCCVAGWWLLTLCCLVLSS</sequence>
<name>A0A5E4MHL8_9HEMI</name>
<dbReference type="Proteomes" id="UP000325440">
    <property type="component" value="Unassembled WGS sequence"/>
</dbReference>
<gene>
    <name evidence="2" type="ORF">CINCED_3A015192</name>
</gene>
<dbReference type="InterPro" id="IPR037448">
    <property type="entry name" value="Zig-8"/>
</dbReference>
<dbReference type="InterPro" id="IPR003599">
    <property type="entry name" value="Ig_sub"/>
</dbReference>
<dbReference type="Pfam" id="PF13927">
    <property type="entry name" value="Ig_3"/>
    <property type="match status" value="1"/>
</dbReference>
<dbReference type="SMART" id="SM00409">
    <property type="entry name" value="IG"/>
    <property type="match status" value="2"/>
</dbReference>
<dbReference type="OrthoDB" id="6354602at2759"/>
<dbReference type="GO" id="GO:0050808">
    <property type="term" value="P:synapse organization"/>
    <property type="evidence" value="ECO:0007669"/>
    <property type="project" value="TreeGrafter"/>
</dbReference>
<dbReference type="Gene3D" id="2.60.40.10">
    <property type="entry name" value="Immunoglobulins"/>
    <property type="match status" value="2"/>
</dbReference>
<dbReference type="SMART" id="SM00408">
    <property type="entry name" value="IGc2"/>
    <property type="match status" value="2"/>
</dbReference>
<dbReference type="InterPro" id="IPR036179">
    <property type="entry name" value="Ig-like_dom_sf"/>
</dbReference>
<dbReference type="EMBL" id="CABPRJ010000491">
    <property type="protein sequence ID" value="VVC29363.1"/>
    <property type="molecule type" value="Genomic_DNA"/>
</dbReference>
<feature type="domain" description="Ig-like" evidence="1">
    <location>
        <begin position="43"/>
        <end position="146"/>
    </location>
</feature>
<keyword evidence="3" id="KW-1185">Reference proteome</keyword>
<dbReference type="PANTHER" id="PTHR23279:SF3">
    <property type="entry name" value="DEFECTIVE PROBOSCIS EXTENSION RESPONSE 18"/>
    <property type="match status" value="1"/>
</dbReference>
<dbReference type="InterPro" id="IPR013783">
    <property type="entry name" value="Ig-like_fold"/>
</dbReference>
<dbReference type="PANTHER" id="PTHR23279">
    <property type="entry name" value="DEFECTIVE PROBOSCIS EXTENSION RESPONSE DPR -RELATED"/>
    <property type="match status" value="1"/>
</dbReference>
<dbReference type="GO" id="GO:0032589">
    <property type="term" value="C:neuron projection membrane"/>
    <property type="evidence" value="ECO:0007669"/>
    <property type="project" value="TreeGrafter"/>
</dbReference>
<dbReference type="InterPro" id="IPR003598">
    <property type="entry name" value="Ig_sub2"/>
</dbReference>